<protein>
    <recommendedName>
        <fullName evidence="1">F-box associated beta-propeller type 1 domain-containing protein</fullName>
    </recommendedName>
</protein>
<evidence type="ECO:0000313" key="2">
    <source>
        <dbReference type="EMBL" id="KAJ6340637.1"/>
    </source>
</evidence>
<organism evidence="2 3">
    <name type="scientific">Salix suchowensis</name>
    <dbReference type="NCBI Taxonomy" id="1278906"/>
    <lineage>
        <taxon>Eukaryota</taxon>
        <taxon>Viridiplantae</taxon>
        <taxon>Streptophyta</taxon>
        <taxon>Embryophyta</taxon>
        <taxon>Tracheophyta</taxon>
        <taxon>Spermatophyta</taxon>
        <taxon>Magnoliopsida</taxon>
        <taxon>eudicotyledons</taxon>
        <taxon>Gunneridae</taxon>
        <taxon>Pentapetalae</taxon>
        <taxon>rosids</taxon>
        <taxon>fabids</taxon>
        <taxon>Malpighiales</taxon>
        <taxon>Salicaceae</taxon>
        <taxon>Saliceae</taxon>
        <taxon>Salix</taxon>
    </lineage>
</organism>
<dbReference type="Pfam" id="PF07734">
    <property type="entry name" value="FBA_1"/>
    <property type="match status" value="1"/>
</dbReference>
<evidence type="ECO:0000313" key="3">
    <source>
        <dbReference type="Proteomes" id="UP001141253"/>
    </source>
</evidence>
<reference evidence="2" key="1">
    <citation type="submission" date="2022-10" db="EMBL/GenBank/DDBJ databases">
        <authorList>
            <person name="Hyden B.L."/>
            <person name="Feng K."/>
            <person name="Yates T."/>
            <person name="Jawdy S."/>
            <person name="Smart L.B."/>
            <person name="Muchero W."/>
        </authorList>
    </citation>
    <scope>NUCLEOTIDE SEQUENCE</scope>
    <source>
        <tissue evidence="2">Shoot tip</tissue>
    </source>
</reference>
<dbReference type="EMBL" id="JAPFFI010000020">
    <property type="protein sequence ID" value="KAJ6340637.1"/>
    <property type="molecule type" value="Genomic_DNA"/>
</dbReference>
<proteinExistence type="predicted"/>
<accession>A0ABQ9AKW4</accession>
<dbReference type="InterPro" id="IPR017451">
    <property type="entry name" value="F-box-assoc_interact_dom"/>
</dbReference>
<gene>
    <name evidence="2" type="ORF">OIU77_008408</name>
</gene>
<comment type="caution">
    <text evidence="2">The sequence shown here is derived from an EMBL/GenBank/DDBJ whole genome shotgun (WGS) entry which is preliminary data.</text>
</comment>
<dbReference type="InterPro" id="IPR006527">
    <property type="entry name" value="F-box-assoc_dom_typ1"/>
</dbReference>
<feature type="domain" description="F-box associated beta-propeller type 1" evidence="1">
    <location>
        <begin position="18"/>
        <end position="133"/>
    </location>
</feature>
<evidence type="ECO:0000259" key="1">
    <source>
        <dbReference type="Pfam" id="PF07734"/>
    </source>
</evidence>
<name>A0ABQ9AKW4_9ROSI</name>
<reference evidence="2" key="2">
    <citation type="journal article" date="2023" name="Int. J. Mol. Sci.">
        <title>De Novo Assembly and Annotation of 11 Diverse Shrub Willow (Salix) Genomes Reveals Novel Gene Organization in Sex-Linked Regions.</title>
        <authorList>
            <person name="Hyden B."/>
            <person name="Feng K."/>
            <person name="Yates T.B."/>
            <person name="Jawdy S."/>
            <person name="Cereghino C."/>
            <person name="Smart L.B."/>
            <person name="Muchero W."/>
        </authorList>
    </citation>
    <scope>NUCLEOTIDE SEQUENCE</scope>
    <source>
        <tissue evidence="2">Shoot tip</tissue>
    </source>
</reference>
<keyword evidence="3" id="KW-1185">Reference proteome</keyword>
<sequence length="163" mass="18497">MIEGEWTQLFELWCSPGKTDSWRTVEDGALLGGSFSDPVTVKGDLYWKVSGERNYLANEELVLAFDSSIDVFRRIELPCLINQSNPSYTTTITEFKGSLGLFVFLEYSSNSGFDFWVLNESRTGGNIRCCWTEATYCCDIVKNWSAYISMAMQNNPEESDGRK</sequence>
<dbReference type="NCBIfam" id="TIGR01640">
    <property type="entry name" value="F_box_assoc_1"/>
    <property type="match status" value="1"/>
</dbReference>
<dbReference type="Proteomes" id="UP001141253">
    <property type="component" value="Chromosome 15W"/>
</dbReference>